<dbReference type="PANTHER" id="PTHR43405:SF1">
    <property type="entry name" value="GLYCOSYL HYDROLASE DIGH"/>
    <property type="match status" value="1"/>
</dbReference>
<dbReference type="EMBL" id="CP014672">
    <property type="protein sequence ID" value="ANW99620.1"/>
    <property type="molecule type" value="Genomic_DNA"/>
</dbReference>
<dbReference type="OrthoDB" id="9774125at2"/>
<dbReference type="InterPro" id="IPR025275">
    <property type="entry name" value="DUF4015"/>
</dbReference>
<dbReference type="Gene3D" id="3.20.20.80">
    <property type="entry name" value="Glycosidases"/>
    <property type="match status" value="1"/>
</dbReference>
<feature type="compositionally biased region" description="Pro residues" evidence="1">
    <location>
        <begin position="65"/>
        <end position="77"/>
    </location>
</feature>
<dbReference type="Proteomes" id="UP000092971">
    <property type="component" value="Chromosome"/>
</dbReference>
<feature type="region of interest" description="Disordered" evidence="1">
    <location>
        <begin position="51"/>
        <end position="78"/>
    </location>
</feature>
<dbReference type="RefSeq" id="WP_015360041.1">
    <property type="nucleotide sequence ID" value="NZ_CP014672.1"/>
</dbReference>
<reference evidence="4 5" key="1">
    <citation type="submission" date="2016-02" db="EMBL/GenBank/DDBJ databases">
        <title>Comparison of Clostridium stercorarium subspecies using comparative genomics and transcriptomics.</title>
        <authorList>
            <person name="Schellenberg J."/>
            <person name="Thallinger G."/>
            <person name="Levin D.B."/>
            <person name="Zhang X."/>
            <person name="Alvare G."/>
            <person name="Fristensky B."/>
            <person name="Sparling R."/>
        </authorList>
    </citation>
    <scope>NUCLEOTIDE SEQUENCE [LARGE SCALE GENOMIC DNA]</scope>
    <source>
        <strain evidence="4 5">DSM 2910</strain>
    </source>
</reference>
<keyword evidence="2" id="KW-0472">Membrane</keyword>
<accession>A0A1B1YFU8</accession>
<keyword evidence="2" id="KW-0812">Transmembrane</keyword>
<evidence type="ECO:0000313" key="5">
    <source>
        <dbReference type="Proteomes" id="UP000092971"/>
    </source>
</evidence>
<feature type="transmembrane region" description="Helical" evidence="2">
    <location>
        <begin position="7"/>
        <end position="30"/>
    </location>
</feature>
<dbReference type="SUPFAM" id="SSF51445">
    <property type="entry name" value="(Trans)glycosidases"/>
    <property type="match status" value="1"/>
</dbReference>
<dbReference type="Pfam" id="PF13200">
    <property type="entry name" value="DUF4015"/>
    <property type="match status" value="1"/>
</dbReference>
<evidence type="ECO:0000256" key="1">
    <source>
        <dbReference type="SAM" id="MobiDB-lite"/>
    </source>
</evidence>
<protein>
    <recommendedName>
        <fullName evidence="3">DUF4015 domain-containing protein</fullName>
    </recommendedName>
</protein>
<evidence type="ECO:0000259" key="3">
    <source>
        <dbReference type="Pfam" id="PF13200"/>
    </source>
</evidence>
<dbReference type="PROSITE" id="PS51257">
    <property type="entry name" value="PROKAR_LIPOPROTEIN"/>
    <property type="match status" value="1"/>
</dbReference>
<dbReference type="InterPro" id="IPR017853">
    <property type="entry name" value="GH"/>
</dbReference>
<proteinExistence type="predicted"/>
<evidence type="ECO:0000313" key="4">
    <source>
        <dbReference type="EMBL" id="ANW99620.1"/>
    </source>
</evidence>
<sequence length="425" mass="47892">MRRRRLNLIIGIIVIIVAGCSIGIMLSLLISDNGRNGDIHITPSPADVAYDDKPEISPAVTPEPTITPTPTPEPTPTPSALASVEVKGLYLTANTAGNPSRLQHFIDLANRTEINAFVIDVKDDHGKVCYETQVPLAVKHGAWEKKYDVKEVIRKLHENNIKVIGRVVCFNDPYMPLKEPSLSLKNTNGEVFTAPVGNSRLAWLDPTNEKAWQYIIDIAKEAVSYGFDEIQFDYIRFPETTNYKYDMSYFQKEKSEYIDNFIKTAIEQMPNVTLSADIFGSICLQTKDVGGIGQTLETISERIHYISPMIYPSHFANNSNHYTGNGVGTKINGILFEKPDLEPYKVIYNTLIITKKRLEEAGIDVKVRPYLQGFTASYMPQGYYINYGVEQYKAQIKAVYDAGFSEWIFWNSGNNYVEDAFLPEQ</sequence>
<dbReference type="PANTHER" id="PTHR43405">
    <property type="entry name" value="GLYCOSYL HYDROLASE DIGH"/>
    <property type="match status" value="1"/>
</dbReference>
<dbReference type="InterPro" id="IPR052177">
    <property type="entry name" value="Divisome_Glycosyl_Hydrolase"/>
</dbReference>
<name>A0A1B1YFU8_THEST</name>
<organism evidence="4 5">
    <name type="scientific">Thermoclostridium stercorarium subsp. thermolacticum DSM 2910</name>
    <dbReference type="NCBI Taxonomy" id="1121336"/>
    <lineage>
        <taxon>Bacteria</taxon>
        <taxon>Bacillati</taxon>
        <taxon>Bacillota</taxon>
        <taxon>Clostridia</taxon>
        <taxon>Eubacteriales</taxon>
        <taxon>Oscillospiraceae</taxon>
        <taxon>Thermoclostridium</taxon>
    </lineage>
</organism>
<dbReference type="AlphaFoldDB" id="A0A1B1YFU8"/>
<gene>
    <name evidence="4" type="ORF">CSTERTH_11530</name>
</gene>
<keyword evidence="2" id="KW-1133">Transmembrane helix</keyword>
<feature type="domain" description="DUF4015" evidence="3">
    <location>
        <begin position="88"/>
        <end position="416"/>
    </location>
</feature>
<evidence type="ECO:0000256" key="2">
    <source>
        <dbReference type="SAM" id="Phobius"/>
    </source>
</evidence>